<comment type="catalytic activity">
    <reaction evidence="6">
        <text>RNA(n) + a ribonucleoside 5'-triphosphate = RNA(n+1) + diphosphate</text>
        <dbReference type="Rhea" id="RHEA:21248"/>
        <dbReference type="Rhea" id="RHEA-COMP:14527"/>
        <dbReference type="Rhea" id="RHEA-COMP:17342"/>
        <dbReference type="ChEBI" id="CHEBI:33019"/>
        <dbReference type="ChEBI" id="CHEBI:61557"/>
        <dbReference type="ChEBI" id="CHEBI:140395"/>
        <dbReference type="EC" id="2.7.7.48"/>
    </reaction>
</comment>
<reference evidence="8" key="1">
    <citation type="journal article" date="2020" name="Viruses">
        <title>Soybean Thrips (Thysanoptera: Thripidae) Harbor Highly Diverse Populations of Arthropod, Fungal and Plant Viruses.</title>
        <authorList>
            <person name="Thekke-Veetil T."/>
            <person name="Lagos-Kutz D."/>
            <person name="McCoppin N.K."/>
            <person name="Hartman G.L."/>
            <person name="Ju H.K."/>
            <person name="Lim H.S."/>
            <person name="Domier L.L."/>
        </authorList>
    </citation>
    <scope>NUCLEOTIDE SEQUENCE</scope>
    <source>
        <strain evidence="8">STN1SV8</strain>
    </source>
</reference>
<evidence type="ECO:0000256" key="5">
    <source>
        <dbReference type="ARBA" id="ARBA00022953"/>
    </source>
</evidence>
<dbReference type="GO" id="GO:0003968">
    <property type="term" value="F:RNA-directed RNA polymerase activity"/>
    <property type="evidence" value="ECO:0007669"/>
    <property type="project" value="UniProtKB-KW"/>
</dbReference>
<evidence type="ECO:0000259" key="7">
    <source>
        <dbReference type="Pfam" id="PF00680"/>
    </source>
</evidence>
<sequence>MREPTGAEYERVVATAMLNNSVRFRRPWLPGESGFDAYYSRCLRLLDPTSSAGPGYFSKYGTIGAALGHDGLRFTKVPRLAKLKELVTSRLSALANRVSDLDRPYPRATNWVDKESPKYVGITTAEETGSTDPIRVFIKDEPHSLKKIEEGRFRLIWTLSLVDRMVDLILFYPWSQVEVRNPMEVTAKAGWAPIPAGFSRMVDEFPQSESVAVDKSSWDWTMPAWVISAYVDVKKYQCHGWDELYDRYVWNRLVEVLGPQASVVLPDGTVWAQNSWGIMKSGWFLTLSLNSMAQEFQHVLACFRLGIEPPPVWAMGDDILTRFKEVPPGYEGALESTGCVVKKVERSREFAGYDVVGDDVATIVVNPLYPDKHRHVLRHTPDGEIDDLLTCYCCMYALSDDRWFEKYYDQTGVRVELVHSMWAKGLVELKCIRRLPAWLSEE</sequence>
<dbReference type="InterPro" id="IPR043502">
    <property type="entry name" value="DNA/RNA_pol_sf"/>
</dbReference>
<accession>A0A7T8E832</accession>
<evidence type="ECO:0000256" key="1">
    <source>
        <dbReference type="ARBA" id="ARBA00022484"/>
    </source>
</evidence>
<evidence type="ECO:0000313" key="8">
    <source>
        <dbReference type="EMBL" id="QQO81417.1"/>
    </source>
</evidence>
<keyword evidence="3" id="KW-0548">Nucleotidyltransferase</keyword>
<dbReference type="GO" id="GO:0000166">
    <property type="term" value="F:nucleotide binding"/>
    <property type="evidence" value="ECO:0007669"/>
    <property type="project" value="UniProtKB-KW"/>
</dbReference>
<protein>
    <submittedName>
        <fullName evidence="8">RNA-dependent RNA polymerase</fullName>
    </submittedName>
</protein>
<dbReference type="PRINTS" id="PR00914">
    <property type="entry name" value="LVIRUSRNAPOL"/>
</dbReference>
<evidence type="ECO:0000256" key="2">
    <source>
        <dbReference type="ARBA" id="ARBA00022679"/>
    </source>
</evidence>
<organism evidence="8">
    <name type="scientific">Soybean thrips sobemo-like virus 8</name>
    <dbReference type="NCBI Taxonomy" id="2801038"/>
    <lineage>
        <taxon>Viruses</taxon>
        <taxon>Riboviria</taxon>
        <taxon>Orthornavirae</taxon>
        <taxon>Pisuviricota</taxon>
        <taxon>Pisoniviricetes</taxon>
        <taxon>Sobelivirales</taxon>
        <taxon>Solemoviridae</taxon>
    </lineage>
</organism>
<proteinExistence type="predicted"/>
<dbReference type="InterPro" id="IPR001795">
    <property type="entry name" value="RNA-dir_pol_luteovirus"/>
</dbReference>
<dbReference type="EMBL" id="MW039354">
    <property type="protein sequence ID" value="QQO81417.1"/>
    <property type="molecule type" value="Genomic_RNA"/>
</dbReference>
<keyword evidence="5" id="KW-0693">Viral RNA replication</keyword>
<name>A0A7T8E832_9VIRU</name>
<evidence type="ECO:0000256" key="4">
    <source>
        <dbReference type="ARBA" id="ARBA00022741"/>
    </source>
</evidence>
<dbReference type="GO" id="GO:0003723">
    <property type="term" value="F:RNA binding"/>
    <property type="evidence" value="ECO:0007669"/>
    <property type="project" value="InterPro"/>
</dbReference>
<dbReference type="GO" id="GO:0006351">
    <property type="term" value="P:DNA-templated transcription"/>
    <property type="evidence" value="ECO:0007669"/>
    <property type="project" value="InterPro"/>
</dbReference>
<feature type="domain" description="RNA-directed RNA polymerase C-terminal" evidence="7">
    <location>
        <begin position="134"/>
        <end position="293"/>
    </location>
</feature>
<keyword evidence="1 8" id="KW-0696">RNA-directed RNA polymerase</keyword>
<keyword evidence="4" id="KW-0547">Nucleotide-binding</keyword>
<evidence type="ECO:0000256" key="3">
    <source>
        <dbReference type="ARBA" id="ARBA00022695"/>
    </source>
</evidence>
<dbReference type="InterPro" id="IPR001205">
    <property type="entry name" value="RNA-dir_pol_C"/>
</dbReference>
<evidence type="ECO:0000256" key="6">
    <source>
        <dbReference type="ARBA" id="ARBA00048744"/>
    </source>
</evidence>
<keyword evidence="2" id="KW-0808">Transferase</keyword>
<dbReference type="Pfam" id="PF00680">
    <property type="entry name" value="RdRP_1"/>
    <property type="match status" value="1"/>
</dbReference>
<dbReference type="SUPFAM" id="SSF56672">
    <property type="entry name" value="DNA/RNA polymerases"/>
    <property type="match status" value="1"/>
</dbReference>